<feature type="compositionally biased region" description="Polar residues" evidence="4">
    <location>
        <begin position="412"/>
        <end position="425"/>
    </location>
</feature>
<evidence type="ECO:0000256" key="2">
    <source>
        <dbReference type="ARBA" id="ARBA00023054"/>
    </source>
</evidence>
<feature type="region of interest" description="Disordered" evidence="4">
    <location>
        <begin position="123"/>
        <end position="532"/>
    </location>
</feature>
<protein>
    <recommendedName>
        <fullName evidence="7">SLAIN motif-containing protein 2</fullName>
    </recommendedName>
</protein>
<dbReference type="EMBL" id="LSMT01000057">
    <property type="protein sequence ID" value="PFX30019.1"/>
    <property type="molecule type" value="Genomic_DNA"/>
</dbReference>
<evidence type="ECO:0000256" key="1">
    <source>
        <dbReference type="ARBA" id="ARBA00006652"/>
    </source>
</evidence>
<gene>
    <name evidence="5" type="ORF">AWC38_SpisGene5232</name>
</gene>
<evidence type="ECO:0000256" key="4">
    <source>
        <dbReference type="SAM" id="MobiDB-lite"/>
    </source>
</evidence>
<dbReference type="AlphaFoldDB" id="A0A2B4SLM3"/>
<feature type="compositionally biased region" description="Polar residues" evidence="4">
    <location>
        <begin position="381"/>
        <end position="397"/>
    </location>
</feature>
<feature type="compositionally biased region" description="Low complexity" evidence="4">
    <location>
        <begin position="286"/>
        <end position="295"/>
    </location>
</feature>
<comment type="similarity">
    <text evidence="1">Belongs to the SLAIN motif-containing family.</text>
</comment>
<feature type="compositionally biased region" description="Polar residues" evidence="4">
    <location>
        <begin position="265"/>
        <end position="276"/>
    </location>
</feature>
<dbReference type="GO" id="GO:0007020">
    <property type="term" value="P:microtubule nucleation"/>
    <property type="evidence" value="ECO:0007669"/>
    <property type="project" value="TreeGrafter"/>
</dbReference>
<feature type="compositionally biased region" description="Low complexity" evidence="4">
    <location>
        <begin position="311"/>
        <end position="320"/>
    </location>
</feature>
<keyword evidence="2 3" id="KW-0175">Coiled coil</keyword>
<dbReference type="OrthoDB" id="6347145at2759"/>
<dbReference type="GO" id="GO:0031122">
    <property type="term" value="P:cytoplasmic microtubule organization"/>
    <property type="evidence" value="ECO:0007669"/>
    <property type="project" value="TreeGrafter"/>
</dbReference>
<dbReference type="PANTHER" id="PTHR22406:SF7">
    <property type="entry name" value="NASCENT POLYPEPTIDE-ASSOCIATED COMPLEX SUBUNIT ALPHA, MUSCLE-SPECIFIC FORM"/>
    <property type="match status" value="1"/>
</dbReference>
<comment type="caution">
    <text evidence="5">The sequence shown here is derived from an EMBL/GenBank/DDBJ whole genome shotgun (WGS) entry which is preliminary data.</text>
</comment>
<dbReference type="Proteomes" id="UP000225706">
    <property type="component" value="Unassembled WGS sequence"/>
</dbReference>
<proteinExistence type="inferred from homology"/>
<evidence type="ECO:0000313" key="5">
    <source>
        <dbReference type="EMBL" id="PFX30019.1"/>
    </source>
</evidence>
<dbReference type="InterPro" id="IPR026179">
    <property type="entry name" value="Slain"/>
</dbReference>
<keyword evidence="6" id="KW-1185">Reference proteome</keyword>
<evidence type="ECO:0000256" key="3">
    <source>
        <dbReference type="SAM" id="Coils"/>
    </source>
</evidence>
<feature type="coiled-coil region" evidence="3">
    <location>
        <begin position="6"/>
        <end position="36"/>
    </location>
</feature>
<dbReference type="GO" id="GO:0031116">
    <property type="term" value="P:positive regulation of microtubule polymerization"/>
    <property type="evidence" value="ECO:0007669"/>
    <property type="project" value="TreeGrafter"/>
</dbReference>
<dbReference type="GO" id="GO:0035371">
    <property type="term" value="C:microtubule plus-end"/>
    <property type="evidence" value="ECO:0007669"/>
    <property type="project" value="TreeGrafter"/>
</dbReference>
<name>A0A2B4SLM3_STYPI</name>
<reference evidence="6" key="1">
    <citation type="journal article" date="2017" name="bioRxiv">
        <title>Comparative analysis of the genomes of Stylophora pistillata and Acropora digitifera provides evidence for extensive differences between species of corals.</title>
        <authorList>
            <person name="Voolstra C.R."/>
            <person name="Li Y."/>
            <person name="Liew Y.J."/>
            <person name="Baumgarten S."/>
            <person name="Zoccola D."/>
            <person name="Flot J.-F."/>
            <person name="Tambutte S."/>
            <person name="Allemand D."/>
            <person name="Aranda M."/>
        </authorList>
    </citation>
    <scope>NUCLEOTIDE SEQUENCE [LARGE SCALE GENOMIC DNA]</scope>
</reference>
<evidence type="ECO:0008006" key="7">
    <source>
        <dbReference type="Google" id="ProtNLM"/>
    </source>
</evidence>
<feature type="compositionally biased region" description="Polar residues" evidence="4">
    <location>
        <begin position="140"/>
        <end position="165"/>
    </location>
</feature>
<feature type="compositionally biased region" description="Pro residues" evidence="4">
    <location>
        <begin position="489"/>
        <end position="500"/>
    </location>
</feature>
<evidence type="ECO:0000313" key="6">
    <source>
        <dbReference type="Proteomes" id="UP000225706"/>
    </source>
</evidence>
<accession>A0A2B4SLM3</accession>
<sequence length="555" mass="61601">MSAELRKSAGSDIKRLQEMVKRLEEQNAQLKSTDSRRVPSNRINDDNMVKVKLNLDDVPLLDLNTMVEEDEDTWLYVSPSHPPSVEQKKVSPYKYLKDNLDVPELNKVRGSLLAKLESIAAQEEALSRSPPHANVDTHHSAVQSQPVHDSRQLSDNNNIAGQVSDNSDDDDEEKVQVKPRRRVPMATANQDDSDLAVRGPLRRRGAPSTGVSQTSRPINNDSDSDDDSPPSRPQRRVPALNSSSQEDSSLVVKGPLKRRGPSPQPRTSLDGTSLQSDDMVDNDGIVLQRRSQVSQDQDDLVVKGPLRRRGAPAQARQPVATGPLRRRGESPQPRASLDTTSLQIDDNDAGGVVPQRQGQVSQNKEDLVVKGLVRRRGAPTQARQPVTTGAIQTSVQADSDEEYVQPRRRVPATNSHPQNDHNNSWQRDDIRPDDDVPLVTAVRRREPNQVRRREPSARSRLAEDAEVRRRSLPQTPTIPGQVTAIRRPNTPPHLPSPRKPVTPRAGQLAAPRRIPTPRGLSPARSNDGDSWSEDYTSNAWCFDSDDNSETTMMVL</sequence>
<dbReference type="PANTHER" id="PTHR22406">
    <property type="entry name" value="NASCENT POLYPEPTIDE-ASSOCIATED COMPLEX SUBUNIT ALPHA, MUSCLE-SPECIFIC FORM"/>
    <property type="match status" value="1"/>
</dbReference>
<dbReference type="STRING" id="50429.A0A2B4SLM3"/>
<feature type="compositionally biased region" description="Basic and acidic residues" evidence="4">
    <location>
        <begin position="443"/>
        <end position="469"/>
    </location>
</feature>
<organism evidence="5 6">
    <name type="scientific">Stylophora pistillata</name>
    <name type="common">Smooth cauliflower coral</name>
    <dbReference type="NCBI Taxonomy" id="50429"/>
    <lineage>
        <taxon>Eukaryota</taxon>
        <taxon>Metazoa</taxon>
        <taxon>Cnidaria</taxon>
        <taxon>Anthozoa</taxon>
        <taxon>Hexacorallia</taxon>
        <taxon>Scleractinia</taxon>
        <taxon>Astrocoeniina</taxon>
        <taxon>Pocilloporidae</taxon>
        <taxon>Stylophora</taxon>
    </lineage>
</organism>